<dbReference type="KEGG" id="madi:A7U43_05440"/>
<comment type="pathway">
    <text evidence="3">Amino-acid biosynthesis; ergothioneine biosynthesis.</text>
</comment>
<proteinExistence type="inferred from homology"/>
<organism evidence="5 6">
    <name type="scientific">Mycobacterium adipatum</name>
    <dbReference type="NCBI Taxonomy" id="1682113"/>
    <lineage>
        <taxon>Bacteria</taxon>
        <taxon>Bacillati</taxon>
        <taxon>Actinomycetota</taxon>
        <taxon>Actinomycetes</taxon>
        <taxon>Mycobacteriales</taxon>
        <taxon>Mycobacteriaceae</taxon>
        <taxon>Mycobacterium</taxon>
    </lineage>
</organism>
<dbReference type="UniPathway" id="UPA01014"/>
<dbReference type="InterPro" id="IPR015421">
    <property type="entry name" value="PyrdxlP-dep_Trfase_major"/>
</dbReference>
<evidence type="ECO:0000313" key="6">
    <source>
        <dbReference type="Proteomes" id="UP000077143"/>
    </source>
</evidence>
<keyword evidence="6" id="KW-1185">Reference proteome</keyword>
<comment type="function">
    <text evidence="3">Probably catalyzes the conversion of hercynylcysteine sulfoxide to ergothioneine.</text>
</comment>
<dbReference type="EC" id="4.4.-.-" evidence="3"/>
<dbReference type="Proteomes" id="UP000077143">
    <property type="component" value="Chromosome"/>
</dbReference>
<evidence type="ECO:0000313" key="5">
    <source>
        <dbReference type="EMBL" id="ANE78849.1"/>
    </source>
</evidence>
<dbReference type="STRING" id="1682113.A7U43_05440"/>
<dbReference type="Gene3D" id="3.40.640.10">
    <property type="entry name" value="Type I PLP-dependent aspartate aminotransferase-like (Major domain)"/>
    <property type="match status" value="1"/>
</dbReference>
<dbReference type="HAMAP" id="MF_02038">
    <property type="entry name" value="EgtE"/>
    <property type="match status" value="1"/>
</dbReference>
<dbReference type="OrthoDB" id="9808002at2"/>
<comment type="similarity">
    <text evidence="3">Belongs to the class-V pyridoxal-phosphate-dependent aminotransferase family. EgtE subfamily.</text>
</comment>
<dbReference type="GO" id="GO:1990411">
    <property type="term" value="F:hercynylcysteine sulfoxide lyase activity (ergothioneine-forming)"/>
    <property type="evidence" value="ECO:0007669"/>
    <property type="project" value="RHEA"/>
</dbReference>
<dbReference type="InterPro" id="IPR000192">
    <property type="entry name" value="Aminotrans_V_dom"/>
</dbReference>
<dbReference type="NCBIfam" id="TIGR04343">
    <property type="entry name" value="egtE_PLP_lyase"/>
    <property type="match status" value="1"/>
</dbReference>
<sequence length="359" mass="37460">MTLAQTWRSGRVPVAGIHLDSAACSRQSNAVIEAAARHARHEAEVGGYVAAEAATPALDAGRAAVRALAGMPDAEVIFTTGSNHALDLLLSSWTGPRTVACPPGEYGPNLAIMAANGFDVRWLPVDAAGRLLVDEAAAVLEADPPALVHLTVLGSHRGVSQPLAEAVSMCRSLGLLLVLDAAQALGHLDCAVGADVLYSSSRKWVAGPRGVGTLAVRPELYDRLTPRWAPLEMHEANIAARLGFSLALGEHLAAGPDRVRARLAEVGRVTRTMLAGVSGWEVVEPVDEPTAITTLRPTGGAVPASVRATLIAEHRIVTTACEVVRAPHELAAAVLRVSPHVDVETADLELFVEALAAVT</sequence>
<evidence type="ECO:0000256" key="2">
    <source>
        <dbReference type="ARBA" id="ARBA00022898"/>
    </source>
</evidence>
<dbReference type="InterPro" id="IPR027563">
    <property type="entry name" value="EgtE"/>
</dbReference>
<dbReference type="PANTHER" id="PTHR43586">
    <property type="entry name" value="CYSTEINE DESULFURASE"/>
    <property type="match status" value="1"/>
</dbReference>
<comment type="catalytic activity">
    <reaction evidence="3">
        <text>S-(hercyn-2-yl)-L-cysteine S-oxide + AH2 + H(+) = ergothioneine + pyruvate + A + NH4(+)</text>
        <dbReference type="Rhea" id="RHEA:42688"/>
        <dbReference type="ChEBI" id="CHEBI:13193"/>
        <dbReference type="ChEBI" id="CHEBI:15361"/>
        <dbReference type="ChEBI" id="CHEBI:15378"/>
        <dbReference type="ChEBI" id="CHEBI:17499"/>
        <dbReference type="ChEBI" id="CHEBI:28938"/>
        <dbReference type="ChEBI" id="CHEBI:82706"/>
        <dbReference type="ChEBI" id="CHEBI:134344"/>
    </reaction>
</comment>
<gene>
    <name evidence="3" type="primary">egtE</name>
    <name evidence="5" type="ORF">A7U43_05440</name>
</gene>
<comment type="cofactor">
    <cofactor evidence="1 3">
        <name>pyridoxal 5'-phosphate</name>
        <dbReference type="ChEBI" id="CHEBI:597326"/>
    </cofactor>
</comment>
<dbReference type="AlphaFoldDB" id="A0A172UI66"/>
<evidence type="ECO:0000256" key="1">
    <source>
        <dbReference type="ARBA" id="ARBA00001933"/>
    </source>
</evidence>
<protein>
    <recommendedName>
        <fullName evidence="3">Probable hercynylcysteine sulfoxide lyase</fullName>
        <ecNumber evidence="3">4.4.-.-</ecNumber>
    </recommendedName>
</protein>
<name>A0A172UI66_9MYCO</name>
<reference evidence="5 6" key="1">
    <citation type="submission" date="2016-05" db="EMBL/GenBank/DDBJ databases">
        <title>Complete genome sequence of a phthalic acid esters degrading Mycobacterium sp. YC-RL4.</title>
        <authorList>
            <person name="Ren L."/>
            <person name="Fan S."/>
            <person name="Ruth N."/>
            <person name="Jia Y."/>
            <person name="Wang J."/>
            <person name="Qiao C."/>
        </authorList>
    </citation>
    <scope>NUCLEOTIDE SEQUENCE [LARGE SCALE GENOMIC DNA]</scope>
    <source>
        <strain evidence="5 6">YC-RL4</strain>
    </source>
</reference>
<accession>A0A172UI66</accession>
<feature type="domain" description="Aminotransferase class V" evidence="4">
    <location>
        <begin position="17"/>
        <end position="226"/>
    </location>
</feature>
<dbReference type="Pfam" id="PF00266">
    <property type="entry name" value="Aminotran_5"/>
    <property type="match status" value="1"/>
</dbReference>
<evidence type="ECO:0000259" key="4">
    <source>
        <dbReference type="Pfam" id="PF00266"/>
    </source>
</evidence>
<dbReference type="InterPro" id="IPR015424">
    <property type="entry name" value="PyrdxlP-dep_Trfase"/>
</dbReference>
<dbReference type="InterPro" id="IPR015422">
    <property type="entry name" value="PyrdxlP-dep_Trfase_small"/>
</dbReference>
<dbReference type="PANTHER" id="PTHR43586:SF8">
    <property type="entry name" value="CYSTEINE DESULFURASE 1, CHLOROPLASTIC"/>
    <property type="match status" value="1"/>
</dbReference>
<evidence type="ECO:0000256" key="3">
    <source>
        <dbReference type="HAMAP-Rule" id="MF_02038"/>
    </source>
</evidence>
<dbReference type="Gene3D" id="3.90.1150.10">
    <property type="entry name" value="Aspartate Aminotransferase, domain 1"/>
    <property type="match status" value="1"/>
</dbReference>
<dbReference type="SUPFAM" id="SSF53383">
    <property type="entry name" value="PLP-dependent transferases"/>
    <property type="match status" value="1"/>
</dbReference>
<keyword evidence="2 3" id="KW-0663">Pyridoxal phosphate</keyword>
<feature type="modified residue" description="N6-(pyridoxal phosphate)lysine" evidence="3">
    <location>
        <position position="203"/>
    </location>
</feature>
<dbReference type="RefSeq" id="WP_067992067.1">
    <property type="nucleotide sequence ID" value="NZ_CP015596.1"/>
</dbReference>
<keyword evidence="3" id="KW-0456">Lyase</keyword>
<dbReference type="EMBL" id="CP015596">
    <property type="protein sequence ID" value="ANE78849.1"/>
    <property type="molecule type" value="Genomic_DNA"/>
</dbReference>